<sequence length="103" mass="11481">MSSLDSQDEQDPKVGWIYKLGKVEVSRHLREYGKTINESESVKDLRRKLAKLYKSKIATAVPGNSSVTPVTEELSVKTHIATSEVTVQSTRCNVNKTQSDSIE</sequence>
<gene>
    <name evidence="1" type="ORF">LPLAT_LOCUS8303</name>
</gene>
<dbReference type="EMBL" id="CAXIPU020000606">
    <property type="protein sequence ID" value="CAL1672499.1"/>
    <property type="molecule type" value="Genomic_DNA"/>
</dbReference>
<protein>
    <recommendedName>
        <fullName evidence="3">MADF domain-containing protein</fullName>
    </recommendedName>
</protein>
<reference evidence="1" key="1">
    <citation type="submission" date="2024-04" db="EMBL/GenBank/DDBJ databases">
        <authorList>
            <consortium name="Molecular Ecology Group"/>
        </authorList>
    </citation>
    <scope>NUCLEOTIDE SEQUENCE</scope>
</reference>
<accession>A0AAV2MYB4</accession>
<proteinExistence type="predicted"/>
<keyword evidence="2" id="KW-1185">Reference proteome</keyword>
<dbReference type="Proteomes" id="UP001497644">
    <property type="component" value="Unassembled WGS sequence"/>
</dbReference>
<dbReference type="AlphaFoldDB" id="A0AAV2MYB4"/>
<evidence type="ECO:0000313" key="2">
    <source>
        <dbReference type="Proteomes" id="UP001497644"/>
    </source>
</evidence>
<organism evidence="1 2">
    <name type="scientific">Lasius platythorax</name>
    <dbReference type="NCBI Taxonomy" id="488582"/>
    <lineage>
        <taxon>Eukaryota</taxon>
        <taxon>Metazoa</taxon>
        <taxon>Ecdysozoa</taxon>
        <taxon>Arthropoda</taxon>
        <taxon>Hexapoda</taxon>
        <taxon>Insecta</taxon>
        <taxon>Pterygota</taxon>
        <taxon>Neoptera</taxon>
        <taxon>Endopterygota</taxon>
        <taxon>Hymenoptera</taxon>
        <taxon>Apocrita</taxon>
        <taxon>Aculeata</taxon>
        <taxon>Formicoidea</taxon>
        <taxon>Formicidae</taxon>
        <taxon>Formicinae</taxon>
        <taxon>Lasius</taxon>
        <taxon>Lasius</taxon>
    </lineage>
</organism>
<name>A0AAV2MYB4_9HYME</name>
<evidence type="ECO:0008006" key="3">
    <source>
        <dbReference type="Google" id="ProtNLM"/>
    </source>
</evidence>
<comment type="caution">
    <text evidence="1">The sequence shown here is derived from an EMBL/GenBank/DDBJ whole genome shotgun (WGS) entry which is preliminary data.</text>
</comment>
<evidence type="ECO:0000313" key="1">
    <source>
        <dbReference type="EMBL" id="CAL1672499.1"/>
    </source>
</evidence>